<accession>A0A9P3GAJ9</accession>
<protein>
    <submittedName>
        <fullName evidence="1">Uncharacterized protein</fullName>
    </submittedName>
</protein>
<name>A0A9P3GAJ9_9APHY</name>
<dbReference type="OrthoDB" id="2964870at2759"/>
<comment type="caution">
    <text evidence="1">The sequence shown here is derived from an EMBL/GenBank/DDBJ whole genome shotgun (WGS) entry which is preliminary data.</text>
</comment>
<reference evidence="1 2" key="1">
    <citation type="submission" date="2021-08" db="EMBL/GenBank/DDBJ databases">
        <title>Draft Genome Sequence of Phanerochaete sordida strain YK-624.</title>
        <authorList>
            <person name="Mori T."/>
            <person name="Dohra H."/>
            <person name="Suzuki T."/>
            <person name="Kawagishi H."/>
            <person name="Hirai H."/>
        </authorList>
    </citation>
    <scope>NUCLEOTIDE SEQUENCE [LARGE SCALE GENOMIC DNA]</scope>
    <source>
        <strain evidence="1 2">YK-624</strain>
    </source>
</reference>
<keyword evidence="2" id="KW-1185">Reference proteome</keyword>
<evidence type="ECO:0000313" key="1">
    <source>
        <dbReference type="EMBL" id="GJE91246.1"/>
    </source>
</evidence>
<dbReference type="Proteomes" id="UP000703269">
    <property type="component" value="Unassembled WGS sequence"/>
</dbReference>
<evidence type="ECO:0000313" key="2">
    <source>
        <dbReference type="Proteomes" id="UP000703269"/>
    </source>
</evidence>
<dbReference type="EMBL" id="BPQB01000020">
    <property type="protein sequence ID" value="GJE91246.1"/>
    <property type="molecule type" value="Genomic_DNA"/>
</dbReference>
<organism evidence="1 2">
    <name type="scientific">Phanerochaete sordida</name>
    <dbReference type="NCBI Taxonomy" id="48140"/>
    <lineage>
        <taxon>Eukaryota</taxon>
        <taxon>Fungi</taxon>
        <taxon>Dikarya</taxon>
        <taxon>Basidiomycota</taxon>
        <taxon>Agaricomycotina</taxon>
        <taxon>Agaricomycetes</taxon>
        <taxon>Polyporales</taxon>
        <taxon>Phanerochaetaceae</taxon>
        <taxon>Phanerochaete</taxon>
    </lineage>
</organism>
<proteinExistence type="predicted"/>
<sequence>MAPNLSELEELKRAVEASQALLSFSQDTRARSGLLPKEEFSFQTPAEALLFNSGQKALRLEAPFIGKEFTDKLYIGSDPAGLLYYNDLNDLGTERGEVQYHIEQRTEGKRAYLWIGFQAKDGGTGSHHAVFIAFDNKRSVTALGLDGHKYTGKWEDLSISSSSALVDKRTDERFIKFDVPGIGKTAKMPAPNALIARGIRAKGTLWFKDISKLKRGISADFNGDRIVFMESALLSTDFTAYFIPFETHEISIESTFTINGVEWSDKSG</sequence>
<gene>
    <name evidence="1" type="ORF">PsYK624_073950</name>
</gene>
<dbReference type="AlphaFoldDB" id="A0A9P3GAJ9"/>